<comment type="pathway">
    <text evidence="1">Cofactor biosynthesis; adenosylcobalamin biosynthesis.</text>
</comment>
<evidence type="ECO:0000256" key="3">
    <source>
        <dbReference type="ARBA" id="ARBA00022573"/>
    </source>
</evidence>
<name>A0A7C4RQG1_9BACT</name>
<dbReference type="InterPro" id="IPR014776">
    <property type="entry name" value="4pyrrole_Mease_sub2"/>
</dbReference>
<evidence type="ECO:0000256" key="5">
    <source>
        <dbReference type="ARBA" id="ARBA00022679"/>
    </source>
</evidence>
<dbReference type="PANTHER" id="PTHR43467">
    <property type="entry name" value="COBALT-PRECORRIN-2 C(20)-METHYLTRANSFERASE"/>
    <property type="match status" value="1"/>
</dbReference>
<dbReference type="PIRSF" id="PIRSF036427">
    <property type="entry name" value="Precrrn-2_mtase"/>
    <property type="match status" value="1"/>
</dbReference>
<keyword evidence="3" id="KW-0169">Cobalamin biosynthesis</keyword>
<organism evidence="9">
    <name type="scientific">Desulfatirhabdium butyrativorans</name>
    <dbReference type="NCBI Taxonomy" id="340467"/>
    <lineage>
        <taxon>Bacteria</taxon>
        <taxon>Pseudomonadati</taxon>
        <taxon>Thermodesulfobacteriota</taxon>
        <taxon>Desulfobacteria</taxon>
        <taxon>Desulfobacterales</taxon>
        <taxon>Desulfatirhabdiaceae</taxon>
        <taxon>Desulfatirhabdium</taxon>
    </lineage>
</organism>
<keyword evidence="4 9" id="KW-0489">Methyltransferase</keyword>
<protein>
    <submittedName>
        <fullName evidence="9">Precorrin-2 C(20)-methyltransferase</fullName>
        <ecNumber evidence="9">2.1.1.130</ecNumber>
    </submittedName>
</protein>
<dbReference type="NCBIfam" id="TIGR01467">
    <property type="entry name" value="cobI_cbiL"/>
    <property type="match status" value="1"/>
</dbReference>
<keyword evidence="5 9" id="KW-0808">Transferase</keyword>
<comment type="similarity">
    <text evidence="2 7">Belongs to the precorrin methyltransferase family.</text>
</comment>
<proteinExistence type="inferred from homology"/>
<feature type="domain" description="Tetrapyrrole methylase" evidence="8">
    <location>
        <begin position="7"/>
        <end position="215"/>
    </location>
</feature>
<dbReference type="Pfam" id="PF00590">
    <property type="entry name" value="TP_methylase"/>
    <property type="match status" value="1"/>
</dbReference>
<evidence type="ECO:0000313" key="9">
    <source>
        <dbReference type="EMBL" id="HGU33033.1"/>
    </source>
</evidence>
<dbReference type="InterPro" id="IPR035996">
    <property type="entry name" value="4pyrrol_Methylase_sf"/>
</dbReference>
<dbReference type="EMBL" id="DSUH01000218">
    <property type="protein sequence ID" value="HGU33033.1"/>
    <property type="molecule type" value="Genomic_DNA"/>
</dbReference>
<gene>
    <name evidence="9" type="primary">cobI</name>
    <name evidence="9" type="ORF">ENS29_09285</name>
</gene>
<dbReference type="PANTHER" id="PTHR43467:SF2">
    <property type="entry name" value="COBALT-PRECORRIN-2 C(20)-METHYLTRANSFERASE"/>
    <property type="match status" value="1"/>
</dbReference>
<dbReference type="SUPFAM" id="SSF53790">
    <property type="entry name" value="Tetrapyrrole methylase"/>
    <property type="match status" value="1"/>
</dbReference>
<evidence type="ECO:0000256" key="7">
    <source>
        <dbReference type="PIRNR" id="PIRNR036427"/>
    </source>
</evidence>
<dbReference type="Gene3D" id="3.30.950.10">
    <property type="entry name" value="Methyltransferase, Cobalt-precorrin-4 Transmethylase, Domain 2"/>
    <property type="match status" value="1"/>
</dbReference>
<dbReference type="AlphaFoldDB" id="A0A7C4RQG1"/>
<evidence type="ECO:0000256" key="2">
    <source>
        <dbReference type="ARBA" id="ARBA00005879"/>
    </source>
</evidence>
<dbReference type="InterPro" id="IPR006364">
    <property type="entry name" value="CobI/CbiL/CobIJ_dom"/>
</dbReference>
<dbReference type="InterPro" id="IPR014777">
    <property type="entry name" value="4pyrrole_Mease_sub1"/>
</dbReference>
<dbReference type="GO" id="GO:0030788">
    <property type="term" value="F:precorrin-2 C20-methyltransferase activity"/>
    <property type="evidence" value="ECO:0007669"/>
    <property type="project" value="UniProtKB-EC"/>
</dbReference>
<dbReference type="EC" id="2.1.1.130" evidence="9"/>
<dbReference type="GO" id="GO:0009236">
    <property type="term" value="P:cobalamin biosynthetic process"/>
    <property type="evidence" value="ECO:0007669"/>
    <property type="project" value="UniProtKB-UniRule"/>
</dbReference>
<reference evidence="9" key="1">
    <citation type="journal article" date="2020" name="mSystems">
        <title>Genome- and Community-Level Interaction Insights into Carbon Utilization and Element Cycling Functions of Hydrothermarchaeota in Hydrothermal Sediment.</title>
        <authorList>
            <person name="Zhou Z."/>
            <person name="Liu Y."/>
            <person name="Xu W."/>
            <person name="Pan J."/>
            <person name="Luo Z.H."/>
            <person name="Li M."/>
        </authorList>
    </citation>
    <scope>NUCLEOTIDE SEQUENCE [LARGE SCALE GENOMIC DNA]</scope>
    <source>
        <strain evidence="9">SpSt-477</strain>
    </source>
</reference>
<dbReference type="GO" id="GO:0032259">
    <property type="term" value="P:methylation"/>
    <property type="evidence" value="ECO:0007669"/>
    <property type="project" value="UniProtKB-KW"/>
</dbReference>
<dbReference type="CDD" id="cd11645">
    <property type="entry name" value="Precorrin_2_C20_MT"/>
    <property type="match status" value="1"/>
</dbReference>
<evidence type="ECO:0000256" key="4">
    <source>
        <dbReference type="ARBA" id="ARBA00022603"/>
    </source>
</evidence>
<evidence type="ECO:0000256" key="6">
    <source>
        <dbReference type="ARBA" id="ARBA00022691"/>
    </source>
</evidence>
<evidence type="ECO:0000259" key="8">
    <source>
        <dbReference type="Pfam" id="PF00590"/>
    </source>
</evidence>
<keyword evidence="6" id="KW-0949">S-adenosyl-L-methionine</keyword>
<comment type="caution">
    <text evidence="9">The sequence shown here is derived from an EMBL/GenBank/DDBJ whole genome shotgun (WGS) entry which is preliminary data.</text>
</comment>
<dbReference type="InterPro" id="IPR012382">
    <property type="entry name" value="CobI/CbiL"/>
</dbReference>
<dbReference type="UniPathway" id="UPA00148"/>
<sequence length="244" mass="26766">MSKPSGTLYGIGVGPGDPELIPVKSTRILQMVDVVFAAASTKNDYSLAVTIARPYIPEATPIRMMHFPMSTKAEETRGAWRCHAQTILNELDEGKNAAFLTLGDTMTYSTYGYVVRQMLEMRPEANIVTIPGITSYQAAAAATNTPLVEGEESLLLLSGAQGGNRLRQSGMKPDTVVFLKAYRNIGDIHAAIEESGTYGRCLGISNCGMPDQHIETDIRRYLDRKPDYWTLIIAKRNRTSETTG</sequence>
<dbReference type="InterPro" id="IPR000878">
    <property type="entry name" value="4pyrrol_Mease"/>
</dbReference>
<dbReference type="Gene3D" id="3.40.1010.10">
    <property type="entry name" value="Cobalt-precorrin-4 Transmethylase, Domain 1"/>
    <property type="match status" value="1"/>
</dbReference>
<accession>A0A7C4RQG1</accession>
<evidence type="ECO:0000256" key="1">
    <source>
        <dbReference type="ARBA" id="ARBA00004953"/>
    </source>
</evidence>